<feature type="transmembrane region" description="Helical" evidence="4">
    <location>
        <begin position="12"/>
        <end position="34"/>
    </location>
</feature>
<keyword evidence="4" id="KW-1133">Transmembrane helix</keyword>
<evidence type="ECO:0000313" key="6">
    <source>
        <dbReference type="EMBL" id="PWF55140.1"/>
    </source>
</evidence>
<evidence type="ECO:0000256" key="1">
    <source>
        <dbReference type="ARBA" id="ARBA00012528"/>
    </source>
</evidence>
<feature type="transmembrane region" description="Helical" evidence="4">
    <location>
        <begin position="46"/>
        <end position="67"/>
    </location>
</feature>
<organism evidence="6 7">
    <name type="scientific">Massilia glaciei</name>
    <dbReference type="NCBI Taxonomy" id="1524097"/>
    <lineage>
        <taxon>Bacteria</taxon>
        <taxon>Pseudomonadati</taxon>
        <taxon>Pseudomonadota</taxon>
        <taxon>Betaproteobacteria</taxon>
        <taxon>Burkholderiales</taxon>
        <taxon>Oxalobacteraceae</taxon>
        <taxon>Telluria group</taxon>
        <taxon>Massilia</taxon>
    </lineage>
</organism>
<protein>
    <recommendedName>
        <fullName evidence="1">diguanylate cyclase</fullName>
        <ecNumber evidence="1">2.7.7.65</ecNumber>
    </recommendedName>
</protein>
<feature type="compositionally biased region" description="Polar residues" evidence="3">
    <location>
        <begin position="491"/>
        <end position="506"/>
    </location>
</feature>
<feature type="transmembrane region" description="Helical" evidence="4">
    <location>
        <begin position="126"/>
        <end position="144"/>
    </location>
</feature>
<dbReference type="GO" id="GO:1902201">
    <property type="term" value="P:negative regulation of bacterial-type flagellum-dependent cell motility"/>
    <property type="evidence" value="ECO:0007669"/>
    <property type="project" value="TreeGrafter"/>
</dbReference>
<dbReference type="Gene3D" id="3.30.70.270">
    <property type="match status" value="1"/>
</dbReference>
<dbReference type="CDD" id="cd01949">
    <property type="entry name" value="GGDEF"/>
    <property type="match status" value="1"/>
</dbReference>
<keyword evidence="4" id="KW-0472">Membrane</keyword>
<dbReference type="NCBIfam" id="TIGR00254">
    <property type="entry name" value="GGDEF"/>
    <property type="match status" value="1"/>
</dbReference>
<evidence type="ECO:0000259" key="5">
    <source>
        <dbReference type="PROSITE" id="PS50887"/>
    </source>
</evidence>
<accession>A0A2U2I5V3</accession>
<dbReference type="EMBL" id="PXWF02000043">
    <property type="protein sequence ID" value="PWF55140.1"/>
    <property type="molecule type" value="Genomic_DNA"/>
</dbReference>
<evidence type="ECO:0000256" key="2">
    <source>
        <dbReference type="ARBA" id="ARBA00034247"/>
    </source>
</evidence>
<gene>
    <name evidence="6" type="ORF">C7C56_003335</name>
</gene>
<feature type="transmembrane region" description="Helical" evidence="4">
    <location>
        <begin position="79"/>
        <end position="100"/>
    </location>
</feature>
<dbReference type="OrthoDB" id="5571399at2"/>
<dbReference type="PANTHER" id="PTHR45138">
    <property type="entry name" value="REGULATORY COMPONENTS OF SENSORY TRANSDUCTION SYSTEM"/>
    <property type="match status" value="1"/>
</dbReference>
<evidence type="ECO:0000256" key="3">
    <source>
        <dbReference type="SAM" id="MobiDB-lite"/>
    </source>
</evidence>
<feature type="region of interest" description="Disordered" evidence="3">
    <location>
        <begin position="484"/>
        <end position="522"/>
    </location>
</feature>
<dbReference type="PROSITE" id="PS50887">
    <property type="entry name" value="GGDEF"/>
    <property type="match status" value="1"/>
</dbReference>
<dbReference type="EC" id="2.7.7.65" evidence="1"/>
<feature type="transmembrane region" description="Helical" evidence="4">
    <location>
        <begin position="156"/>
        <end position="173"/>
    </location>
</feature>
<dbReference type="InterPro" id="IPR050469">
    <property type="entry name" value="Diguanylate_Cyclase"/>
</dbReference>
<evidence type="ECO:0000313" key="7">
    <source>
        <dbReference type="Proteomes" id="UP000241421"/>
    </source>
</evidence>
<dbReference type="AlphaFoldDB" id="A0A2U2I5V3"/>
<reference evidence="6 7" key="1">
    <citation type="submission" date="2018-04" db="EMBL/GenBank/DDBJ databases">
        <title>Massilia violaceinigra sp. nov., a novel purple-pigmented bacterium isolated from Tianshan glacier, Xinjiang, China.</title>
        <authorList>
            <person name="Wang H."/>
        </authorList>
    </citation>
    <scope>NUCLEOTIDE SEQUENCE [LARGE SCALE GENOMIC DNA]</scope>
    <source>
        <strain evidence="6 7">B448-2</strain>
    </source>
</reference>
<keyword evidence="4" id="KW-0812">Transmembrane</keyword>
<dbReference type="GO" id="GO:0043709">
    <property type="term" value="P:cell adhesion involved in single-species biofilm formation"/>
    <property type="evidence" value="ECO:0007669"/>
    <property type="project" value="TreeGrafter"/>
</dbReference>
<feature type="transmembrane region" description="Helical" evidence="4">
    <location>
        <begin position="222"/>
        <end position="242"/>
    </location>
</feature>
<dbReference type="Proteomes" id="UP000241421">
    <property type="component" value="Unassembled WGS sequence"/>
</dbReference>
<dbReference type="InterPro" id="IPR029787">
    <property type="entry name" value="Nucleotide_cyclase"/>
</dbReference>
<feature type="transmembrane region" description="Helical" evidence="4">
    <location>
        <begin position="179"/>
        <end position="201"/>
    </location>
</feature>
<dbReference type="Pfam" id="PF00990">
    <property type="entry name" value="GGDEF"/>
    <property type="match status" value="1"/>
</dbReference>
<dbReference type="InterPro" id="IPR043128">
    <property type="entry name" value="Rev_trsase/Diguanyl_cyclase"/>
</dbReference>
<dbReference type="RefSeq" id="WP_106756078.1">
    <property type="nucleotide sequence ID" value="NZ_PXWF02000043.1"/>
</dbReference>
<comment type="caution">
    <text evidence="6">The sequence shown here is derived from an EMBL/GenBank/DDBJ whole genome shotgun (WGS) entry which is preliminary data.</text>
</comment>
<evidence type="ECO:0000256" key="4">
    <source>
        <dbReference type="SAM" id="Phobius"/>
    </source>
</evidence>
<dbReference type="GO" id="GO:0005886">
    <property type="term" value="C:plasma membrane"/>
    <property type="evidence" value="ECO:0007669"/>
    <property type="project" value="TreeGrafter"/>
</dbReference>
<dbReference type="GO" id="GO:0052621">
    <property type="term" value="F:diguanylate cyclase activity"/>
    <property type="evidence" value="ECO:0007669"/>
    <property type="project" value="UniProtKB-EC"/>
</dbReference>
<dbReference type="SMART" id="SM00267">
    <property type="entry name" value="GGDEF"/>
    <property type="match status" value="1"/>
</dbReference>
<comment type="catalytic activity">
    <reaction evidence="2">
        <text>2 GTP = 3',3'-c-di-GMP + 2 diphosphate</text>
        <dbReference type="Rhea" id="RHEA:24898"/>
        <dbReference type="ChEBI" id="CHEBI:33019"/>
        <dbReference type="ChEBI" id="CHEBI:37565"/>
        <dbReference type="ChEBI" id="CHEBI:58805"/>
        <dbReference type="EC" id="2.7.7.65"/>
    </reaction>
</comment>
<dbReference type="InterPro" id="IPR000160">
    <property type="entry name" value="GGDEF_dom"/>
</dbReference>
<proteinExistence type="predicted"/>
<dbReference type="PANTHER" id="PTHR45138:SF9">
    <property type="entry name" value="DIGUANYLATE CYCLASE DGCM-RELATED"/>
    <property type="match status" value="1"/>
</dbReference>
<sequence>MQSISIASKFLLFSQAAAAMVTLVGGIVLAGWWFNVAILKTVAPGLVSMKANTATCLLAAGVALFLLNERFSGVARKRTGLFLALAVFVIAGLTLAEYALRREFGIDELLFDDDTRATSTSHPGRMAPVTALSLFLVGAALLLVDRATRVARRIAMWVLLLAMLGILGYAFEVESMYRVSAYTSMAVHTALALAVLSLGIITSRTRQGCMDVILSDSAGGTMARRLLLLIPVLLFGLGWLSFQGQKAGFYDSQFGFSLVIATSMGFSAIFIMNVAHMLQIADAKRFSVQRQLATLNYRLEQTVLERTSELENVNQNLAIEIAERKQAEKEVRRLSVTDELTGLLNRRGFLLLAEQDLRAAKRAKAVRALIYLDLDGLKHVNDTHGHKAGDALLIESARVLKVCFRDADIVARLGGDEFSILAANGEKTEIMLTRIHAAVAQFNQGGAMSHALSFSIGAIRCLPTDERSLLEQLNEADTLMYEQKKERRLRQNAQRSIPSGADSSPNKAIEASPEIGAPDLHR</sequence>
<keyword evidence="7" id="KW-1185">Reference proteome</keyword>
<dbReference type="SUPFAM" id="SSF55073">
    <property type="entry name" value="Nucleotide cyclase"/>
    <property type="match status" value="1"/>
</dbReference>
<name>A0A2U2I5V3_9BURK</name>
<feature type="domain" description="GGDEF" evidence="5">
    <location>
        <begin position="365"/>
        <end position="496"/>
    </location>
</feature>
<feature type="transmembrane region" description="Helical" evidence="4">
    <location>
        <begin position="254"/>
        <end position="275"/>
    </location>
</feature>